<reference evidence="1 2" key="1">
    <citation type="submission" date="2018-06" db="EMBL/GenBank/DDBJ databases">
        <authorList>
            <consortium name="Pathogen Informatics"/>
            <person name="Doyle S."/>
        </authorList>
    </citation>
    <scope>NUCLEOTIDE SEQUENCE [LARGE SCALE GENOMIC DNA]</scope>
    <source>
        <strain evidence="1 2">NCTC13350</strain>
    </source>
</reference>
<dbReference type="AlphaFoldDB" id="A0A379A167"/>
<sequence>MFEQKTVFVIGAGASREVGMPLGEELKGKISEFLRWDRSYSGGFREMCERYVSQPNQYRDAALSITRGLPHAISIDNFLHTHAENEEIKTVGKMAIVKCILESESVSLLSQFKYSNTDTINPHDLPDFSKFWCEAFFKMANEFVSSDDVADIFSNVSMIVFNYDRCIEFYIWKALQRYFLISEIDSLNIVKSMNIVHVYGSVGDIVGNWGGDTRFGLDLDFHSLQKRSLEVKTFTEQKDSRKSQEIQSILKKSEVIVFLGFSFMEINLKILEIDTSSSARVYGTSYGISDQNQIFIKRKLCELLKLSSNPIVSLENEKCGNFLENYRSPILHG</sequence>
<dbReference type="Proteomes" id="UP000255000">
    <property type="component" value="Unassembled WGS sequence"/>
</dbReference>
<name>A0A379A167_9HYPH</name>
<organism evidence="1 2">
    <name type="scientific">Pannonibacter phragmitetus</name>
    <dbReference type="NCBI Taxonomy" id="121719"/>
    <lineage>
        <taxon>Bacteria</taxon>
        <taxon>Pseudomonadati</taxon>
        <taxon>Pseudomonadota</taxon>
        <taxon>Alphaproteobacteria</taxon>
        <taxon>Hyphomicrobiales</taxon>
        <taxon>Stappiaceae</taxon>
        <taxon>Pannonibacter</taxon>
    </lineage>
</organism>
<evidence type="ECO:0000313" key="1">
    <source>
        <dbReference type="EMBL" id="SUB02551.1"/>
    </source>
</evidence>
<evidence type="ECO:0000313" key="2">
    <source>
        <dbReference type="Proteomes" id="UP000255000"/>
    </source>
</evidence>
<evidence type="ECO:0008006" key="3">
    <source>
        <dbReference type="Google" id="ProtNLM"/>
    </source>
</evidence>
<dbReference type="EMBL" id="UGSK01000001">
    <property type="protein sequence ID" value="SUB02551.1"/>
    <property type="molecule type" value="Genomic_DNA"/>
</dbReference>
<proteinExistence type="predicted"/>
<gene>
    <name evidence="1" type="ORF">NCTC13350_03513</name>
</gene>
<dbReference type="RefSeq" id="WP_147290458.1">
    <property type="nucleotide sequence ID" value="NZ_UGSK01000001.1"/>
</dbReference>
<protein>
    <recommendedName>
        <fullName evidence="3">SIR2-like domain-containing protein</fullName>
    </recommendedName>
</protein>
<dbReference type="OrthoDB" id="7060209at2"/>
<accession>A0A379A167</accession>